<dbReference type="PANTHER" id="PTHR15020">
    <property type="entry name" value="FLAVIN REDUCTASE-RELATED"/>
    <property type="match status" value="1"/>
</dbReference>
<proteinExistence type="predicted"/>
<dbReference type="SUPFAM" id="SSF51735">
    <property type="entry name" value="NAD(P)-binding Rossmann-fold domains"/>
    <property type="match status" value="1"/>
</dbReference>
<dbReference type="Pfam" id="PF13460">
    <property type="entry name" value="NAD_binding_10"/>
    <property type="match status" value="1"/>
</dbReference>
<reference evidence="2" key="2">
    <citation type="submission" date="2020-09" db="EMBL/GenBank/DDBJ databases">
        <authorList>
            <person name="Sun Q."/>
            <person name="Ohkuma M."/>
        </authorList>
    </citation>
    <scope>NUCLEOTIDE SEQUENCE</scope>
    <source>
        <strain evidence="2">JCM 3302</strain>
    </source>
</reference>
<gene>
    <name evidence="2" type="ORF">GCM10014715_88540</name>
</gene>
<dbReference type="RefSeq" id="WP_189908357.1">
    <property type="nucleotide sequence ID" value="NZ_BNBC01000097.1"/>
</dbReference>
<dbReference type="Gene3D" id="3.40.50.720">
    <property type="entry name" value="NAD(P)-binding Rossmann-like Domain"/>
    <property type="match status" value="1"/>
</dbReference>
<name>A0A919AQJ1_9ACTN</name>
<dbReference type="EMBL" id="BNBC01000097">
    <property type="protein sequence ID" value="GHF20243.1"/>
    <property type="molecule type" value="Genomic_DNA"/>
</dbReference>
<protein>
    <recommendedName>
        <fullName evidence="1">NAD(P)-binding domain-containing protein</fullName>
    </recommendedName>
</protein>
<dbReference type="InterPro" id="IPR036291">
    <property type="entry name" value="NAD(P)-bd_dom_sf"/>
</dbReference>
<organism evidence="2 3">
    <name type="scientific">Streptomyces spiralis</name>
    <dbReference type="NCBI Taxonomy" id="66376"/>
    <lineage>
        <taxon>Bacteria</taxon>
        <taxon>Bacillati</taxon>
        <taxon>Actinomycetota</taxon>
        <taxon>Actinomycetes</taxon>
        <taxon>Kitasatosporales</taxon>
        <taxon>Streptomycetaceae</taxon>
        <taxon>Streptomyces</taxon>
    </lineage>
</organism>
<keyword evidence="3" id="KW-1185">Reference proteome</keyword>
<sequence length="217" mass="22837">MRILIIGGYGRVARLMVPRLAARGDDVIATVRRPEQFAEVTRLGGQPFLADLEHAVPSDLLPAFSGADAVVFAASSGDGTEEQLWAVDFCGVTTAVAAAELTGVSRFVHISTLGADGPLPSYVGGPWWEAYFGAKAKADAALAASRLNWTSVRPGLLTDENPSGRIQVGDRLDYAPVTRADVADTIIAALSAPSTYRRAFDVVGGTRPIDEALAGLR</sequence>
<accession>A0A919AQJ1</accession>
<dbReference type="Proteomes" id="UP000641386">
    <property type="component" value="Unassembled WGS sequence"/>
</dbReference>
<dbReference type="PANTHER" id="PTHR15020:SF50">
    <property type="entry name" value="UPF0659 PROTEIN YMR090W"/>
    <property type="match status" value="1"/>
</dbReference>
<reference evidence="2" key="1">
    <citation type="journal article" date="2014" name="Int. J. Syst. Evol. Microbiol.">
        <title>Complete genome sequence of Corynebacterium casei LMG S-19264T (=DSM 44701T), isolated from a smear-ripened cheese.</title>
        <authorList>
            <consortium name="US DOE Joint Genome Institute (JGI-PGF)"/>
            <person name="Walter F."/>
            <person name="Albersmeier A."/>
            <person name="Kalinowski J."/>
            <person name="Ruckert C."/>
        </authorList>
    </citation>
    <scope>NUCLEOTIDE SEQUENCE</scope>
    <source>
        <strain evidence="2">JCM 3302</strain>
    </source>
</reference>
<evidence type="ECO:0000259" key="1">
    <source>
        <dbReference type="Pfam" id="PF13460"/>
    </source>
</evidence>
<comment type="caution">
    <text evidence="2">The sequence shown here is derived from an EMBL/GenBank/DDBJ whole genome shotgun (WGS) entry which is preliminary data.</text>
</comment>
<dbReference type="InterPro" id="IPR016040">
    <property type="entry name" value="NAD(P)-bd_dom"/>
</dbReference>
<feature type="domain" description="NAD(P)-binding" evidence="1">
    <location>
        <begin position="7"/>
        <end position="193"/>
    </location>
</feature>
<evidence type="ECO:0000313" key="2">
    <source>
        <dbReference type="EMBL" id="GHF20243.1"/>
    </source>
</evidence>
<evidence type="ECO:0000313" key="3">
    <source>
        <dbReference type="Proteomes" id="UP000641386"/>
    </source>
</evidence>
<dbReference type="AlphaFoldDB" id="A0A919AQJ1"/>